<sequence>MIDDGLFERLCNFRDLGGHRTADGRTVRDGLLYRSDSLGKLAGDDLRRFDALGVRTVIDLRYPWEIAQTARIPDLPGRRWYNLSIEHRPYDQAALGPETDPAPYLAERYAEVAEDGVAEIAEVLRLIAYEDGPTVFHCFSGKDRTGLIAALVLTLLGVGEEDVLADFARTELATGRLVAEWHARHPDGELRWPGYGRAPARIMELFLAGLTDRYGSVAGYAAQRLEAGPEVVAALRDRLLEPEPEPEPVRPGR</sequence>
<dbReference type="PANTHER" id="PTHR31126">
    <property type="entry name" value="TYROSINE-PROTEIN PHOSPHATASE"/>
    <property type="match status" value="1"/>
</dbReference>
<dbReference type="RefSeq" id="WP_345705171.1">
    <property type="nucleotide sequence ID" value="NZ_BAABKV010000001.1"/>
</dbReference>
<dbReference type="PROSITE" id="PS00383">
    <property type="entry name" value="TYR_PHOSPHATASE_1"/>
    <property type="match status" value="1"/>
</dbReference>
<dbReference type="InterPro" id="IPR016130">
    <property type="entry name" value="Tyr_Pase_AS"/>
</dbReference>
<reference evidence="3" key="1">
    <citation type="journal article" date="2019" name="Int. J. Syst. Evol. Microbiol.">
        <title>The Global Catalogue of Microorganisms (GCM) 10K type strain sequencing project: providing services to taxonomists for standard genome sequencing and annotation.</title>
        <authorList>
            <consortium name="The Broad Institute Genomics Platform"/>
            <consortium name="The Broad Institute Genome Sequencing Center for Infectious Disease"/>
            <person name="Wu L."/>
            <person name="Ma J."/>
        </authorList>
    </citation>
    <scope>NUCLEOTIDE SEQUENCE [LARGE SCALE GENOMIC DNA]</scope>
    <source>
        <strain evidence="3">CGMCC 1.12859</strain>
    </source>
</reference>
<accession>A0ABW2FUF0</accession>
<gene>
    <name evidence="2" type="ORF">ACFQMG_15045</name>
</gene>
<keyword evidence="2" id="KW-0378">Hydrolase</keyword>
<name>A0ABW2FUF0_9ACTN</name>
<evidence type="ECO:0000256" key="1">
    <source>
        <dbReference type="ARBA" id="ARBA00009580"/>
    </source>
</evidence>
<evidence type="ECO:0000313" key="3">
    <source>
        <dbReference type="Proteomes" id="UP001596435"/>
    </source>
</evidence>
<dbReference type="EC" id="3.1.3.48" evidence="2"/>
<comment type="similarity">
    <text evidence="1">Belongs to the protein-tyrosine phosphatase family.</text>
</comment>
<dbReference type="PANTHER" id="PTHR31126:SF1">
    <property type="entry name" value="TYROSINE SPECIFIC PROTEIN PHOSPHATASES DOMAIN-CONTAINING PROTEIN"/>
    <property type="match status" value="1"/>
</dbReference>
<dbReference type="GO" id="GO:0004725">
    <property type="term" value="F:protein tyrosine phosphatase activity"/>
    <property type="evidence" value="ECO:0007669"/>
    <property type="project" value="UniProtKB-EC"/>
</dbReference>
<dbReference type="EMBL" id="JBHTAJ010000024">
    <property type="protein sequence ID" value="MFC7180873.1"/>
    <property type="molecule type" value="Genomic_DNA"/>
</dbReference>
<dbReference type="Gene3D" id="3.90.190.10">
    <property type="entry name" value="Protein tyrosine phosphatase superfamily"/>
    <property type="match status" value="1"/>
</dbReference>
<dbReference type="Proteomes" id="UP001596435">
    <property type="component" value="Unassembled WGS sequence"/>
</dbReference>
<evidence type="ECO:0000313" key="2">
    <source>
        <dbReference type="EMBL" id="MFC7180873.1"/>
    </source>
</evidence>
<dbReference type="Pfam" id="PF13350">
    <property type="entry name" value="Y_phosphatase3"/>
    <property type="match status" value="1"/>
</dbReference>
<dbReference type="SUPFAM" id="SSF52799">
    <property type="entry name" value="(Phosphotyrosine protein) phosphatases II"/>
    <property type="match status" value="1"/>
</dbReference>
<proteinExistence type="inferred from homology"/>
<comment type="caution">
    <text evidence="2">The sequence shown here is derived from an EMBL/GenBank/DDBJ whole genome shotgun (WGS) entry which is preliminary data.</text>
</comment>
<protein>
    <submittedName>
        <fullName evidence="2">Tyrosine-protein phosphatase</fullName>
        <ecNumber evidence="2">3.1.3.48</ecNumber>
    </submittedName>
</protein>
<keyword evidence="3" id="KW-1185">Reference proteome</keyword>
<organism evidence="2 3">
    <name type="scientific">Kitasatospora paranensis</name>
    <dbReference type="NCBI Taxonomy" id="258053"/>
    <lineage>
        <taxon>Bacteria</taxon>
        <taxon>Bacillati</taxon>
        <taxon>Actinomycetota</taxon>
        <taxon>Actinomycetes</taxon>
        <taxon>Kitasatosporales</taxon>
        <taxon>Streptomycetaceae</taxon>
        <taxon>Kitasatospora</taxon>
    </lineage>
</organism>
<dbReference type="InterPro" id="IPR026893">
    <property type="entry name" value="Tyr/Ser_Pase_IphP-type"/>
</dbReference>
<dbReference type="InterPro" id="IPR029021">
    <property type="entry name" value="Prot-tyrosine_phosphatase-like"/>
</dbReference>